<dbReference type="Proteomes" id="UP001144396">
    <property type="component" value="Unassembled WGS sequence"/>
</dbReference>
<evidence type="ECO:0000313" key="8">
    <source>
        <dbReference type="Proteomes" id="UP001144396"/>
    </source>
</evidence>
<comment type="caution">
    <text evidence="7">The sequence shown here is derived from an EMBL/GenBank/DDBJ whole genome shotgun (WGS) entry which is preliminary data.</text>
</comment>
<dbReference type="AlphaFoldDB" id="A0A9W6D019"/>
<dbReference type="EMBL" id="BSDP01000001">
    <property type="protein sequence ID" value="GLI28342.1"/>
    <property type="molecule type" value="Genomic_DNA"/>
</dbReference>
<feature type="coiled-coil region" evidence="5">
    <location>
        <begin position="42"/>
        <end position="105"/>
    </location>
</feature>
<feature type="region of interest" description="Disordered" evidence="6">
    <location>
        <begin position="449"/>
        <end position="499"/>
    </location>
</feature>
<protein>
    <recommendedName>
        <fullName evidence="9">DNA recombination protein RmuC</fullName>
    </recommendedName>
</protein>
<dbReference type="InterPro" id="IPR003798">
    <property type="entry name" value="DNA_recombination_RmuC"/>
</dbReference>
<keyword evidence="8" id="KW-1185">Reference proteome</keyword>
<dbReference type="RefSeq" id="WP_281885631.1">
    <property type="nucleotide sequence ID" value="NZ_BSDP01000001.1"/>
</dbReference>
<dbReference type="PANTHER" id="PTHR30563">
    <property type="entry name" value="DNA RECOMBINATION PROTEIN RMUC"/>
    <property type="match status" value="1"/>
</dbReference>
<evidence type="ECO:0008006" key="9">
    <source>
        <dbReference type="Google" id="ProtNLM"/>
    </source>
</evidence>
<feature type="compositionally biased region" description="Basic and acidic residues" evidence="6">
    <location>
        <begin position="466"/>
        <end position="476"/>
    </location>
</feature>
<accession>A0A9W6D019</accession>
<evidence type="ECO:0000256" key="4">
    <source>
        <dbReference type="ARBA" id="ARBA00023172"/>
    </source>
</evidence>
<comment type="similarity">
    <text evidence="2">Belongs to the RmuC family.</text>
</comment>
<proteinExistence type="inferred from homology"/>
<organism evidence="7 8">
    <name type="scientific">Agromyces rhizosphaerae</name>
    <dbReference type="NCBI Taxonomy" id="88374"/>
    <lineage>
        <taxon>Bacteria</taxon>
        <taxon>Bacillati</taxon>
        <taxon>Actinomycetota</taxon>
        <taxon>Actinomycetes</taxon>
        <taxon>Micrococcales</taxon>
        <taxon>Microbacteriaceae</taxon>
        <taxon>Agromyces</taxon>
    </lineage>
</organism>
<feature type="compositionally biased region" description="Low complexity" evidence="6">
    <location>
        <begin position="449"/>
        <end position="465"/>
    </location>
</feature>
<comment type="function">
    <text evidence="1">Involved in DNA recombination.</text>
</comment>
<evidence type="ECO:0000256" key="1">
    <source>
        <dbReference type="ARBA" id="ARBA00003416"/>
    </source>
</evidence>
<reference evidence="7" key="1">
    <citation type="submission" date="2022-12" db="EMBL/GenBank/DDBJ databases">
        <title>Reference genome sequencing for broad-spectrum identification of bacterial and archaeal isolates by mass spectrometry.</title>
        <authorList>
            <person name="Sekiguchi Y."/>
            <person name="Tourlousse D.M."/>
        </authorList>
    </citation>
    <scope>NUCLEOTIDE SEQUENCE</scope>
    <source>
        <strain evidence="7">14</strain>
    </source>
</reference>
<evidence type="ECO:0000256" key="2">
    <source>
        <dbReference type="ARBA" id="ARBA00009840"/>
    </source>
</evidence>
<keyword evidence="4" id="KW-0233">DNA recombination</keyword>
<feature type="compositionally biased region" description="Acidic residues" evidence="6">
    <location>
        <begin position="477"/>
        <end position="493"/>
    </location>
</feature>
<evidence type="ECO:0000256" key="5">
    <source>
        <dbReference type="SAM" id="Coils"/>
    </source>
</evidence>
<evidence type="ECO:0000256" key="3">
    <source>
        <dbReference type="ARBA" id="ARBA00023054"/>
    </source>
</evidence>
<evidence type="ECO:0000313" key="7">
    <source>
        <dbReference type="EMBL" id="GLI28342.1"/>
    </source>
</evidence>
<gene>
    <name evidence="7" type="ORF">ARHIZOSPH14_25840</name>
</gene>
<dbReference type="PANTHER" id="PTHR30563:SF0">
    <property type="entry name" value="DNA RECOMBINATION PROTEIN RMUC"/>
    <property type="match status" value="1"/>
</dbReference>
<name>A0A9W6D019_9MICO</name>
<keyword evidence="3 5" id="KW-0175">Coiled coil</keyword>
<evidence type="ECO:0000256" key="6">
    <source>
        <dbReference type="SAM" id="MobiDB-lite"/>
    </source>
</evidence>
<dbReference type="GO" id="GO:0006310">
    <property type="term" value="P:DNA recombination"/>
    <property type="evidence" value="ECO:0007669"/>
    <property type="project" value="UniProtKB-KW"/>
</dbReference>
<dbReference type="Pfam" id="PF02646">
    <property type="entry name" value="RmuC"/>
    <property type="match status" value="1"/>
</dbReference>
<sequence>MDILALLIGLVIGAVLGALVTALVRSRRATDAPAGEDPALVAARHQGELQQVRAEEAQARADLLAEQQRVQGELRADLAAASTEADNLREQITQQRTQFREYVEQQRTDQAERAEREKRESAVLQALSPVRETLTTMQRKVAELEQQRSEQYGSIAEQLKQAQLSDEQLRATTESLASALRSNSTRGVWGETQLRRVVEAAGLAQYVDFDTQASITTDAGAGRPDMVIRLPGGKSIAVDAKVPLEHYIEASQIAVTASGDEGARRKQLIERHVKALRGHIDALAKKTYWEGLDASPEFVIAFIPSESLLSAALEADPALLDYAFGKRVALASPVNLWAVLKTVAYTWQQQAVSDEAKKLFDLGNTLYQRIGTLAGHADGLRRAIERTVESYNKFANSLESRVLVTARQFPGIDTTKISALAEPEPIHEQPRRLAAAELTEPEAPEAVRVVEAGSADAAAADAAEAAGRDADARAAEDDVELDFDSGEPLLDLDPEIRSI</sequence>